<accession>H2Y070</accession>
<dbReference type="AlphaFoldDB" id="H2Y070"/>
<dbReference type="Proteomes" id="UP000008144">
    <property type="component" value="Chromosome 1"/>
</dbReference>
<reference evidence="1" key="4">
    <citation type="submission" date="2025-09" db="UniProtKB">
        <authorList>
            <consortium name="Ensembl"/>
        </authorList>
    </citation>
    <scope>IDENTIFICATION</scope>
</reference>
<name>H2Y070_CIOIN</name>
<reference evidence="2" key="1">
    <citation type="journal article" date="2002" name="Science">
        <title>The draft genome of Ciona intestinalis: insights into chordate and vertebrate origins.</title>
        <authorList>
            <person name="Dehal P."/>
            <person name="Satou Y."/>
            <person name="Campbell R.K."/>
            <person name="Chapman J."/>
            <person name="Degnan B."/>
            <person name="De Tomaso A."/>
            <person name="Davidson B."/>
            <person name="Di Gregorio A."/>
            <person name="Gelpke M."/>
            <person name="Goodstein D.M."/>
            <person name="Harafuji N."/>
            <person name="Hastings K.E."/>
            <person name="Ho I."/>
            <person name="Hotta K."/>
            <person name="Huang W."/>
            <person name="Kawashima T."/>
            <person name="Lemaire P."/>
            <person name="Martinez D."/>
            <person name="Meinertzhagen I.A."/>
            <person name="Necula S."/>
            <person name="Nonaka M."/>
            <person name="Putnam N."/>
            <person name="Rash S."/>
            <person name="Saiga H."/>
            <person name="Satake M."/>
            <person name="Terry A."/>
            <person name="Yamada L."/>
            <person name="Wang H.G."/>
            <person name="Awazu S."/>
            <person name="Azumi K."/>
            <person name="Boore J."/>
            <person name="Branno M."/>
            <person name="Chin-Bow S."/>
            <person name="DeSantis R."/>
            <person name="Doyle S."/>
            <person name="Francino P."/>
            <person name="Keys D.N."/>
            <person name="Haga S."/>
            <person name="Hayashi H."/>
            <person name="Hino K."/>
            <person name="Imai K.S."/>
            <person name="Inaba K."/>
            <person name="Kano S."/>
            <person name="Kobayashi K."/>
            <person name="Kobayashi M."/>
            <person name="Lee B.I."/>
            <person name="Makabe K.W."/>
            <person name="Manohar C."/>
            <person name="Matassi G."/>
            <person name="Medina M."/>
            <person name="Mochizuki Y."/>
            <person name="Mount S."/>
            <person name="Morishita T."/>
            <person name="Miura S."/>
            <person name="Nakayama A."/>
            <person name="Nishizaka S."/>
            <person name="Nomoto H."/>
            <person name="Ohta F."/>
            <person name="Oishi K."/>
            <person name="Rigoutsos I."/>
            <person name="Sano M."/>
            <person name="Sasaki A."/>
            <person name="Sasakura Y."/>
            <person name="Shoguchi E."/>
            <person name="Shin-i T."/>
            <person name="Spagnuolo A."/>
            <person name="Stainier D."/>
            <person name="Suzuki M.M."/>
            <person name="Tassy O."/>
            <person name="Takatori N."/>
            <person name="Tokuoka M."/>
            <person name="Yagi K."/>
            <person name="Yoshizaki F."/>
            <person name="Wada S."/>
            <person name="Zhang C."/>
            <person name="Hyatt P.D."/>
            <person name="Larimer F."/>
            <person name="Detter C."/>
            <person name="Doggett N."/>
            <person name="Glavina T."/>
            <person name="Hawkins T."/>
            <person name="Richardson P."/>
            <person name="Lucas S."/>
            <person name="Kohara Y."/>
            <person name="Levine M."/>
            <person name="Satoh N."/>
            <person name="Rokhsar D.S."/>
        </authorList>
    </citation>
    <scope>NUCLEOTIDE SEQUENCE [LARGE SCALE GENOMIC DNA]</scope>
</reference>
<evidence type="ECO:0000313" key="2">
    <source>
        <dbReference type="Proteomes" id="UP000008144"/>
    </source>
</evidence>
<dbReference type="InParanoid" id="H2Y070"/>
<reference evidence="1" key="3">
    <citation type="submission" date="2025-08" db="UniProtKB">
        <authorList>
            <consortium name="Ensembl"/>
        </authorList>
    </citation>
    <scope>IDENTIFICATION</scope>
</reference>
<proteinExistence type="predicted"/>
<keyword evidence="2" id="KW-1185">Reference proteome</keyword>
<evidence type="ECO:0000313" key="1">
    <source>
        <dbReference type="Ensembl" id="ENSCINP00000035304.1"/>
    </source>
</evidence>
<protein>
    <submittedName>
        <fullName evidence="1">Uncharacterized protein</fullName>
    </submittedName>
</protein>
<dbReference type="HOGENOM" id="CLU_2909887_0_0_1"/>
<reference evidence="1" key="2">
    <citation type="journal article" date="2008" name="Genome Biol.">
        <title>Improved genome assembly and evidence-based global gene model set for the chordate Ciona intestinalis: new insight into intron and operon populations.</title>
        <authorList>
            <person name="Satou Y."/>
            <person name="Mineta K."/>
            <person name="Ogasawara M."/>
            <person name="Sasakura Y."/>
            <person name="Shoguchi E."/>
            <person name="Ueno K."/>
            <person name="Yamada L."/>
            <person name="Matsumoto J."/>
            <person name="Wasserscheid J."/>
            <person name="Dewar K."/>
            <person name="Wiley G.B."/>
            <person name="Macmil S.L."/>
            <person name="Roe B.A."/>
            <person name="Zeller R.W."/>
            <person name="Hastings K.E."/>
            <person name="Lemaire P."/>
            <person name="Lindquist E."/>
            <person name="Endo T."/>
            <person name="Hotta K."/>
            <person name="Inaba K."/>
        </authorList>
    </citation>
    <scope>NUCLEOTIDE SEQUENCE [LARGE SCALE GENOMIC DNA]</scope>
    <source>
        <strain evidence="1">wild type</strain>
    </source>
</reference>
<dbReference type="EMBL" id="EAAA01000049">
    <property type="status" value="NOT_ANNOTATED_CDS"/>
    <property type="molecule type" value="Genomic_DNA"/>
</dbReference>
<sequence>YLNSFGRAIFFYRANRIRKATIRQKRPIASDNAKPRMAYVKSCCFREGFLENKVWFEYFQKG</sequence>
<dbReference type="Ensembl" id="ENSCINT00000031579.1">
    <property type="protein sequence ID" value="ENSCINP00000035304.1"/>
    <property type="gene ID" value="ENSCING00000019325.1"/>
</dbReference>
<organism evidence="1 2">
    <name type="scientific">Ciona intestinalis</name>
    <name type="common">Transparent sea squirt</name>
    <name type="synonym">Ascidia intestinalis</name>
    <dbReference type="NCBI Taxonomy" id="7719"/>
    <lineage>
        <taxon>Eukaryota</taxon>
        <taxon>Metazoa</taxon>
        <taxon>Chordata</taxon>
        <taxon>Tunicata</taxon>
        <taxon>Ascidiacea</taxon>
        <taxon>Phlebobranchia</taxon>
        <taxon>Cionidae</taxon>
        <taxon>Ciona</taxon>
    </lineage>
</organism>